<sequence>MSKGTDTNADTGAGVGAGAGGRDDAEPGKRTDLVEYEHMVLGRHNLRAIPITPETEQLLERSSYIMLSRIQRQGPMSIGQLSEAFGLDASTLNRQTAAAMRAGLLRRIPDPEGGIARKFQLTDEGARRLTVTRDWHVDGLDRVMAEWSPQDVLDFAAFLRRFNTDIERIDKRPWPRPEEEIDGAGGG</sequence>
<gene>
    <name evidence="3" type="ORF">KDL01_31185</name>
</gene>
<dbReference type="InterPro" id="IPR036390">
    <property type="entry name" value="WH_DNA-bd_sf"/>
</dbReference>
<comment type="caution">
    <text evidence="3">The sequence shown here is derived from an EMBL/GenBank/DDBJ whole genome shotgun (WGS) entry which is preliminary data.</text>
</comment>
<dbReference type="SMART" id="SM00347">
    <property type="entry name" value="HTH_MARR"/>
    <property type="match status" value="1"/>
</dbReference>
<evidence type="ECO:0000313" key="3">
    <source>
        <dbReference type="EMBL" id="MBR7837780.1"/>
    </source>
</evidence>
<keyword evidence="4" id="KW-1185">Reference proteome</keyword>
<evidence type="ECO:0000259" key="2">
    <source>
        <dbReference type="SMART" id="SM00347"/>
    </source>
</evidence>
<dbReference type="InterPro" id="IPR036388">
    <property type="entry name" value="WH-like_DNA-bd_sf"/>
</dbReference>
<reference evidence="3" key="1">
    <citation type="submission" date="2021-04" db="EMBL/GenBank/DDBJ databases">
        <title>Genome based classification of Actinospica acidithermotolerans sp. nov., an actinobacterium isolated from an Indonesian hot spring.</title>
        <authorList>
            <person name="Kusuma A.B."/>
            <person name="Putra K.E."/>
            <person name="Nafisah S."/>
            <person name="Loh J."/>
            <person name="Nouioui I."/>
            <person name="Goodfellow M."/>
        </authorList>
    </citation>
    <scope>NUCLEOTIDE SEQUENCE</scope>
    <source>
        <strain evidence="3">CSCA 57</strain>
    </source>
</reference>
<evidence type="ECO:0000256" key="1">
    <source>
        <dbReference type="SAM" id="MobiDB-lite"/>
    </source>
</evidence>
<dbReference type="InterPro" id="IPR000835">
    <property type="entry name" value="HTH_MarR-typ"/>
</dbReference>
<feature type="domain" description="HTH marR-type" evidence="2">
    <location>
        <begin position="53"/>
        <end position="152"/>
    </location>
</feature>
<protein>
    <submittedName>
        <fullName evidence="3">MarR family transcriptional regulator</fullName>
    </submittedName>
</protein>
<dbReference type="EMBL" id="JAGSOG010000230">
    <property type="protein sequence ID" value="MBR7837780.1"/>
    <property type="molecule type" value="Genomic_DNA"/>
</dbReference>
<dbReference type="Pfam" id="PF01047">
    <property type="entry name" value="MarR"/>
    <property type="match status" value="1"/>
</dbReference>
<dbReference type="SUPFAM" id="SSF46785">
    <property type="entry name" value="Winged helix' DNA-binding domain"/>
    <property type="match status" value="1"/>
</dbReference>
<dbReference type="Proteomes" id="UP000675781">
    <property type="component" value="Unassembled WGS sequence"/>
</dbReference>
<accession>A0A941IQL1</accession>
<dbReference type="PANTHER" id="PTHR39515">
    <property type="entry name" value="CONSERVED PROTEIN"/>
    <property type="match status" value="1"/>
</dbReference>
<dbReference type="GO" id="GO:0003700">
    <property type="term" value="F:DNA-binding transcription factor activity"/>
    <property type="evidence" value="ECO:0007669"/>
    <property type="project" value="InterPro"/>
</dbReference>
<dbReference type="Gene3D" id="1.10.10.10">
    <property type="entry name" value="Winged helix-like DNA-binding domain superfamily/Winged helix DNA-binding domain"/>
    <property type="match status" value="1"/>
</dbReference>
<dbReference type="AlphaFoldDB" id="A0A941IQL1"/>
<feature type="region of interest" description="Disordered" evidence="1">
    <location>
        <begin position="1"/>
        <end position="28"/>
    </location>
</feature>
<evidence type="ECO:0000313" key="4">
    <source>
        <dbReference type="Proteomes" id="UP000675781"/>
    </source>
</evidence>
<proteinExistence type="predicted"/>
<name>A0A941IQL1_9ACTN</name>
<feature type="compositionally biased region" description="Low complexity" evidence="1">
    <location>
        <begin position="1"/>
        <end position="12"/>
    </location>
</feature>
<dbReference type="PANTHER" id="PTHR39515:SF2">
    <property type="entry name" value="HTH-TYPE TRANSCRIPTIONAL REGULATOR RV0880"/>
    <property type="match status" value="1"/>
</dbReference>
<dbReference type="InterPro" id="IPR052526">
    <property type="entry name" value="HTH-type_Bedaq_tolerance"/>
</dbReference>
<organism evidence="3 4">
    <name type="scientific">Actinospica durhamensis</name>
    <dbReference type="NCBI Taxonomy" id="1508375"/>
    <lineage>
        <taxon>Bacteria</taxon>
        <taxon>Bacillati</taxon>
        <taxon>Actinomycetota</taxon>
        <taxon>Actinomycetes</taxon>
        <taxon>Catenulisporales</taxon>
        <taxon>Actinospicaceae</taxon>
        <taxon>Actinospica</taxon>
    </lineage>
</organism>